<sequence>MPYQPRFQPGTITGHDGTTGFPDDSEAYVFDSEQVRMAIDVALVTGRPLLVHGPAGSGKSSLGPNVARELGWDWGVEVVSARTEPEDLLWRFDALQRLNDAQAMRLNPDDQHYYRPGLLWRAFAAEGRFVAVIDEIDKADPDIPSSLLRPLGSLTFETPWGHVVTADKEQPPLIVITTNNERQLSRPFLRRCVTVELQAPDPDHLRRVARCHLRDEYDADVVDGLIALMGDDPDGLPSTAEFLDSVKASIQLGITPGSPKWNQLAAVTLLKTLSEGRTR</sequence>
<evidence type="ECO:0000313" key="4">
    <source>
        <dbReference type="Proteomes" id="UP001597183"/>
    </source>
</evidence>
<evidence type="ECO:0000259" key="2">
    <source>
        <dbReference type="SMART" id="SM00382"/>
    </source>
</evidence>
<gene>
    <name evidence="3" type="ORF">ACFQ5G_01525</name>
</gene>
<feature type="region of interest" description="Disordered" evidence="1">
    <location>
        <begin position="1"/>
        <end position="20"/>
    </location>
</feature>
<dbReference type="EMBL" id="JBHTMK010000004">
    <property type="protein sequence ID" value="MFD1364017.1"/>
    <property type="molecule type" value="Genomic_DNA"/>
</dbReference>
<evidence type="ECO:0000256" key="1">
    <source>
        <dbReference type="SAM" id="MobiDB-lite"/>
    </source>
</evidence>
<name>A0ABW4A1N0_9ACTN</name>
<accession>A0ABW4A1N0</accession>
<dbReference type="SMART" id="SM00382">
    <property type="entry name" value="AAA"/>
    <property type="match status" value="1"/>
</dbReference>
<evidence type="ECO:0000313" key="3">
    <source>
        <dbReference type="EMBL" id="MFD1364017.1"/>
    </source>
</evidence>
<proteinExistence type="predicted"/>
<comment type="caution">
    <text evidence="3">The sequence shown here is derived from an EMBL/GenBank/DDBJ whole genome shotgun (WGS) entry which is preliminary data.</text>
</comment>
<dbReference type="InterPro" id="IPR027417">
    <property type="entry name" value="P-loop_NTPase"/>
</dbReference>
<dbReference type="Proteomes" id="UP001597183">
    <property type="component" value="Unassembled WGS sequence"/>
</dbReference>
<dbReference type="Gene3D" id="3.40.50.300">
    <property type="entry name" value="P-loop containing nucleotide triphosphate hydrolases"/>
    <property type="match status" value="1"/>
</dbReference>
<feature type="domain" description="AAA+ ATPase" evidence="2">
    <location>
        <begin position="45"/>
        <end position="203"/>
    </location>
</feature>
<organism evidence="3 4">
    <name type="scientific">Actinoplanes sichuanensis</name>
    <dbReference type="NCBI Taxonomy" id="512349"/>
    <lineage>
        <taxon>Bacteria</taxon>
        <taxon>Bacillati</taxon>
        <taxon>Actinomycetota</taxon>
        <taxon>Actinomycetes</taxon>
        <taxon>Micromonosporales</taxon>
        <taxon>Micromonosporaceae</taxon>
        <taxon>Actinoplanes</taxon>
    </lineage>
</organism>
<dbReference type="RefSeq" id="WP_378078129.1">
    <property type="nucleotide sequence ID" value="NZ_JBHTMK010000004.1"/>
</dbReference>
<keyword evidence="4" id="KW-1185">Reference proteome</keyword>
<reference evidence="4" key="1">
    <citation type="journal article" date="2019" name="Int. J. Syst. Evol. Microbiol.">
        <title>The Global Catalogue of Microorganisms (GCM) 10K type strain sequencing project: providing services to taxonomists for standard genome sequencing and annotation.</title>
        <authorList>
            <consortium name="The Broad Institute Genomics Platform"/>
            <consortium name="The Broad Institute Genome Sequencing Center for Infectious Disease"/>
            <person name="Wu L."/>
            <person name="Ma J."/>
        </authorList>
    </citation>
    <scope>NUCLEOTIDE SEQUENCE [LARGE SCALE GENOMIC DNA]</scope>
    <source>
        <strain evidence="4">CCM 7526</strain>
    </source>
</reference>
<dbReference type="SUPFAM" id="SSF52540">
    <property type="entry name" value="P-loop containing nucleoside triphosphate hydrolases"/>
    <property type="match status" value="1"/>
</dbReference>
<protein>
    <submittedName>
        <fullName evidence="3">AAA family ATPase</fullName>
    </submittedName>
</protein>
<dbReference type="Pfam" id="PF07728">
    <property type="entry name" value="AAA_5"/>
    <property type="match status" value="1"/>
</dbReference>
<dbReference type="CDD" id="cd00009">
    <property type="entry name" value="AAA"/>
    <property type="match status" value="1"/>
</dbReference>
<dbReference type="InterPro" id="IPR003593">
    <property type="entry name" value="AAA+_ATPase"/>
</dbReference>
<dbReference type="InterPro" id="IPR011704">
    <property type="entry name" value="ATPase_dyneun-rel_AAA"/>
</dbReference>